<dbReference type="OrthoDB" id="442176at2759"/>
<feature type="binding site" evidence="9">
    <location>
        <position position="238"/>
    </location>
    <ligand>
        <name>a ribonucleoside 5'-phosphate</name>
        <dbReference type="ChEBI" id="CHEBI:58043"/>
    </ligand>
</feature>
<proteinExistence type="inferred from homology"/>
<dbReference type="CDD" id="cd01428">
    <property type="entry name" value="ADK"/>
    <property type="match status" value="1"/>
</dbReference>
<dbReference type="EC" id="2.7.4.14" evidence="9"/>
<dbReference type="InterPro" id="IPR000850">
    <property type="entry name" value="Adenylat/UMP-CMP_kin"/>
</dbReference>
<feature type="binding site" evidence="9">
    <location>
        <position position="190"/>
    </location>
    <ligand>
        <name>a ribonucleoside 5'-phosphate</name>
        <dbReference type="ChEBI" id="CHEBI:58043"/>
    </ligand>
</feature>
<keyword evidence="3 9" id="KW-0547">Nucleotide-binding</keyword>
<feature type="binding site" evidence="9">
    <location>
        <position position="221"/>
    </location>
    <ligand>
        <name>ATP</name>
        <dbReference type="ChEBI" id="CHEBI:30616"/>
    </ligand>
</feature>
<feature type="region of interest" description="LID" evidence="9">
    <location>
        <begin position="220"/>
        <end position="230"/>
    </location>
</feature>
<dbReference type="InterPro" id="IPR033690">
    <property type="entry name" value="Adenylat_kinase_CS"/>
</dbReference>
<dbReference type="Pfam" id="PF00406">
    <property type="entry name" value="ADK"/>
    <property type="match status" value="1"/>
</dbReference>
<dbReference type="HAMAP" id="MF_00235">
    <property type="entry name" value="Adenylate_kinase_Adk"/>
    <property type="match status" value="1"/>
</dbReference>
<dbReference type="GO" id="GO:0005737">
    <property type="term" value="C:cytoplasm"/>
    <property type="evidence" value="ECO:0007669"/>
    <property type="project" value="UniProtKB-SubCell"/>
</dbReference>
<feature type="binding site" evidence="9">
    <location>
        <position position="227"/>
    </location>
    <ligand>
        <name>a ribonucleoside 5'-phosphate</name>
        <dbReference type="ChEBI" id="CHEBI:58043"/>
    </ligand>
</feature>
<keyword evidence="6 9" id="KW-0665">Pyrimidine biosynthesis</keyword>
<comment type="catalytic activity">
    <reaction evidence="8 9">
        <text>UMP + ATP = UDP + ADP</text>
        <dbReference type="Rhea" id="RHEA:24400"/>
        <dbReference type="ChEBI" id="CHEBI:30616"/>
        <dbReference type="ChEBI" id="CHEBI:57865"/>
        <dbReference type="ChEBI" id="CHEBI:58223"/>
        <dbReference type="ChEBI" id="CHEBI:456216"/>
        <dbReference type="EC" id="2.7.4.14"/>
    </reaction>
</comment>
<keyword evidence="5 9" id="KW-0067">ATP-binding</keyword>
<comment type="cofactor">
    <cofactor evidence="9">
        <name>Mg(2+)</name>
        <dbReference type="ChEBI" id="CHEBI:18420"/>
    </cofactor>
    <text evidence="9">Binds 1 Mg(2+) ion per monomer.</text>
</comment>
<dbReference type="Pfam" id="PF23521">
    <property type="entry name" value="YKL023C-A"/>
    <property type="match status" value="1"/>
</dbReference>
<feature type="binding site" evidence="9">
    <location>
        <position position="266"/>
    </location>
    <ligand>
        <name>ATP</name>
        <dbReference type="ChEBI" id="CHEBI:30616"/>
    </ligand>
</feature>
<evidence type="ECO:0000256" key="1">
    <source>
        <dbReference type="ARBA" id="ARBA00022490"/>
    </source>
</evidence>
<evidence type="ECO:0000256" key="3">
    <source>
        <dbReference type="ARBA" id="ARBA00022741"/>
    </source>
</evidence>
<dbReference type="OMA" id="EQTMPVI"/>
<dbReference type="PRINTS" id="PR00094">
    <property type="entry name" value="ADENYLTKNASE"/>
</dbReference>
<evidence type="ECO:0000256" key="5">
    <source>
        <dbReference type="ARBA" id="ARBA00022840"/>
    </source>
</evidence>
<dbReference type="GO" id="GO:0006221">
    <property type="term" value="P:pyrimidine nucleotide biosynthetic process"/>
    <property type="evidence" value="ECO:0007669"/>
    <property type="project" value="UniProtKB-UniRule"/>
</dbReference>
<feature type="binding site" evidence="9">
    <location>
        <begin position="153"/>
        <end position="155"/>
    </location>
    <ligand>
        <name>a ribonucleoside 5'-phosphate</name>
        <dbReference type="ChEBI" id="CHEBI:58043"/>
    </ligand>
</feature>
<feature type="region of interest" description="NMPbind" evidence="9">
    <location>
        <begin position="125"/>
        <end position="155"/>
    </location>
</feature>
<name>A0A1G4MAF6_LACFM</name>
<comment type="function">
    <text evidence="9">Catalyzes the phosphorylation of pyrimidine nucleoside monophosphates at the expense of ATP. Plays an important role in de novo pyrimidine nucleotide biosynthesis. Has preference for UMP and dUMP as phosphate acceptors, but can also use CMP, dCMP and AMP.</text>
</comment>
<dbReference type="HAMAP" id="MF_03172">
    <property type="entry name" value="Adenylate_kinase_UMP_CMP_kin"/>
    <property type="match status" value="1"/>
</dbReference>
<comment type="subunit">
    <text evidence="9">Monomer.</text>
</comment>
<comment type="similarity">
    <text evidence="9">Belongs to the adenylate kinase family. UMP-CMP kinase subfamily.</text>
</comment>
<dbReference type="GO" id="GO:0005634">
    <property type="term" value="C:nucleus"/>
    <property type="evidence" value="ECO:0007669"/>
    <property type="project" value="UniProtKB-SubCell"/>
</dbReference>
<keyword evidence="1 9" id="KW-0963">Cytoplasm</keyword>
<feature type="binding site" evidence="9">
    <location>
        <begin position="183"/>
        <end position="186"/>
    </location>
    <ligand>
        <name>a ribonucleoside 5'-phosphate</name>
        <dbReference type="ChEBI" id="CHEBI:58043"/>
    </ligand>
</feature>
<comment type="domain">
    <text evidence="9">Consists of three domains, a large central CORE domain and two small peripheral domains, NMPbind and LID, which undergo movements during catalysis. The LID domain closes over the site of phosphoryl transfer upon ATP binding. Assembling and dissambling the active center during each catalytic cycle provides an effective means to prevent ATP hydrolysis.</text>
</comment>
<reference evidence="10 11" key="1">
    <citation type="submission" date="2016-03" db="EMBL/GenBank/DDBJ databases">
        <authorList>
            <person name="Devillers H."/>
        </authorList>
    </citation>
    <scope>NUCLEOTIDE SEQUENCE [LARGE SCALE GENOMIC DNA]</scope>
    <source>
        <strain evidence="10">CBS 6772</strain>
    </source>
</reference>
<evidence type="ECO:0000256" key="8">
    <source>
        <dbReference type="ARBA" id="ARBA00048116"/>
    </source>
</evidence>
<dbReference type="AlphaFoldDB" id="A0A1G4MAF6"/>
<dbReference type="GO" id="GO:0033862">
    <property type="term" value="F:UMP kinase activity"/>
    <property type="evidence" value="ECO:0007669"/>
    <property type="project" value="RHEA"/>
</dbReference>
<evidence type="ECO:0000256" key="6">
    <source>
        <dbReference type="ARBA" id="ARBA00022975"/>
    </source>
</evidence>
<sequence>MIRNFLRPAPVRLLLSKTTRYGKVGLPPLRSFASQGSSPQQPKSRGKVLLLLGALALGSTIASISYQKNSPVEFVEKSESKQLKQITSAFSKNDVSVIFVLGGPGAGKGTQCARLVRDYGFVHLSAGDLLREEQNREGSQYGQLIKDYIKEGLIVPQEITVALLKNAIESNFENGRTKFLVDGFPRKMDQAITFEEQIVPSKFTLFFDCPEKVMLERLLERGKTSGRSDDNIESIKKRFRTFIETSMPVVEMFEKQNKVVKVSCNQTVEEVYQQVKNAVQDRIGK</sequence>
<keyword evidence="7 9" id="KW-0539">Nucleus</keyword>
<dbReference type="PROSITE" id="PS00113">
    <property type="entry name" value="ADENYLATE_KINASE"/>
    <property type="match status" value="1"/>
</dbReference>
<comment type="subcellular location">
    <subcellularLocation>
        <location evidence="9">Cytoplasm</location>
    </subcellularLocation>
    <subcellularLocation>
        <location evidence="9">Nucleus</location>
    </subcellularLocation>
    <text evidence="9">Predominantly cytoplasmic.</text>
</comment>
<dbReference type="SUPFAM" id="SSF52540">
    <property type="entry name" value="P-loop containing nucleoside triphosphate hydrolases"/>
    <property type="match status" value="1"/>
</dbReference>
<evidence type="ECO:0000256" key="9">
    <source>
        <dbReference type="HAMAP-Rule" id="MF_03172"/>
    </source>
</evidence>
<dbReference type="NCBIfam" id="TIGR01359">
    <property type="entry name" value="UMP_CMP_kin_fam"/>
    <property type="match status" value="1"/>
</dbReference>
<evidence type="ECO:0000256" key="2">
    <source>
        <dbReference type="ARBA" id="ARBA00022679"/>
    </source>
</evidence>
<dbReference type="STRING" id="4955.A0A1G4MAF6"/>
<evidence type="ECO:0000256" key="7">
    <source>
        <dbReference type="ARBA" id="ARBA00023242"/>
    </source>
</evidence>
<accession>A0A1G4MAF6</accession>
<evidence type="ECO:0000313" key="10">
    <source>
        <dbReference type="EMBL" id="SCW00869.1"/>
    </source>
</evidence>
<dbReference type="InterPro" id="IPR006266">
    <property type="entry name" value="UMP_CMP_kinase"/>
</dbReference>
<dbReference type="EMBL" id="LT598485">
    <property type="protein sequence ID" value="SCW00869.1"/>
    <property type="molecule type" value="Genomic_DNA"/>
</dbReference>
<protein>
    <recommendedName>
        <fullName evidence="9">Uridylate kinase</fullName>
        <shortName evidence="9">UK</shortName>
        <ecNumber evidence="9">2.7.4.14</ecNumber>
    </recommendedName>
    <alternativeName>
        <fullName evidence="9">ATP:UMP phosphotransferase</fullName>
    </alternativeName>
    <alternativeName>
        <fullName evidence="9">Deoxycytidylate kinase</fullName>
        <shortName evidence="9">CK</shortName>
        <shortName evidence="9">dCMP kinase</shortName>
    </alternativeName>
    <alternativeName>
        <fullName evidence="9">Uridine monophosphate kinase</fullName>
        <shortName evidence="9">UMP kinase</shortName>
        <shortName evidence="9">UMPK</shortName>
    </alternativeName>
</protein>
<keyword evidence="11" id="KW-1185">Reference proteome</keyword>
<keyword evidence="4 9" id="KW-0418">Kinase</keyword>
<organism evidence="10 11">
    <name type="scientific">Lachancea fermentati</name>
    <name type="common">Zygosaccharomyces fermentati</name>
    <dbReference type="NCBI Taxonomy" id="4955"/>
    <lineage>
        <taxon>Eukaryota</taxon>
        <taxon>Fungi</taxon>
        <taxon>Dikarya</taxon>
        <taxon>Ascomycota</taxon>
        <taxon>Saccharomycotina</taxon>
        <taxon>Saccharomycetes</taxon>
        <taxon>Saccharomycetales</taxon>
        <taxon>Saccharomycetaceae</taxon>
        <taxon>Lachancea</taxon>
    </lineage>
</organism>
<dbReference type="Proteomes" id="UP000190831">
    <property type="component" value="Chromosome C"/>
</dbReference>
<dbReference type="GO" id="GO:0005524">
    <property type="term" value="F:ATP binding"/>
    <property type="evidence" value="ECO:0007669"/>
    <property type="project" value="UniProtKB-KW"/>
</dbReference>
<dbReference type="PANTHER" id="PTHR23359">
    <property type="entry name" value="NUCLEOTIDE KINASE"/>
    <property type="match status" value="1"/>
</dbReference>
<evidence type="ECO:0000313" key="11">
    <source>
        <dbReference type="Proteomes" id="UP000190831"/>
    </source>
</evidence>
<dbReference type="InterPro" id="IPR027417">
    <property type="entry name" value="P-loop_NTPase"/>
</dbReference>
<feature type="binding site" evidence="9">
    <location>
        <begin position="105"/>
        <end position="110"/>
    </location>
    <ligand>
        <name>ATP</name>
        <dbReference type="ChEBI" id="CHEBI:30616"/>
    </ligand>
</feature>
<dbReference type="InterPro" id="IPR057781">
    <property type="entry name" value="YKL023C-A-like"/>
</dbReference>
<dbReference type="FunFam" id="3.40.50.300:FF:000315">
    <property type="entry name" value="Adenylate kinase 1"/>
    <property type="match status" value="1"/>
</dbReference>
<gene>
    <name evidence="9" type="primary">URA6</name>
    <name evidence="10" type="ORF">LAFE_0C13806G</name>
</gene>
<dbReference type="GO" id="GO:0006207">
    <property type="term" value="P:'de novo' pyrimidine nucleobase biosynthetic process"/>
    <property type="evidence" value="ECO:0007669"/>
    <property type="project" value="InterPro"/>
</dbReference>
<feature type="binding site" evidence="9">
    <location>
        <position position="131"/>
    </location>
    <ligand>
        <name>a ribonucleoside 5'-phosphate</name>
        <dbReference type="ChEBI" id="CHEBI:58043"/>
    </ligand>
</feature>
<keyword evidence="2 9" id="KW-0808">Transferase</keyword>
<dbReference type="Gene3D" id="3.40.50.300">
    <property type="entry name" value="P-loop containing nucleotide triphosphate hydrolases"/>
    <property type="match status" value="1"/>
</dbReference>
<evidence type="ECO:0000256" key="4">
    <source>
        <dbReference type="ARBA" id="ARBA00022777"/>
    </source>
</evidence>